<dbReference type="Gene3D" id="1.20.1070.10">
    <property type="entry name" value="Rhodopsin 7-helix transmembrane proteins"/>
    <property type="match status" value="1"/>
</dbReference>
<keyword evidence="3 10" id="KW-0812">Transmembrane</keyword>
<feature type="transmembrane region" description="Helical" evidence="10">
    <location>
        <begin position="238"/>
        <end position="263"/>
    </location>
</feature>
<keyword evidence="2" id="KW-1003">Cell membrane</keyword>
<reference evidence="12" key="2">
    <citation type="journal article" date="2023" name="Science">
        <title>Genomic signatures of disease resistance in endangered staghorn corals.</title>
        <authorList>
            <person name="Vollmer S.V."/>
            <person name="Selwyn J.D."/>
            <person name="Despard B.A."/>
            <person name="Roesel C.L."/>
        </authorList>
    </citation>
    <scope>NUCLEOTIDE SEQUENCE</scope>
    <source>
        <strain evidence="12">K2</strain>
    </source>
</reference>
<proteinExistence type="predicted"/>
<evidence type="ECO:0000256" key="9">
    <source>
        <dbReference type="ARBA" id="ARBA00023224"/>
    </source>
</evidence>
<feature type="transmembrane region" description="Helical" evidence="10">
    <location>
        <begin position="20"/>
        <end position="42"/>
    </location>
</feature>
<comment type="caution">
    <text evidence="12">The sequence shown here is derived from an EMBL/GenBank/DDBJ whole genome shotgun (WGS) entry which is preliminary data.</text>
</comment>
<reference evidence="12" key="1">
    <citation type="journal article" date="2023" name="G3 (Bethesda)">
        <title>Whole genome assembly and annotation of the endangered Caribbean coral Acropora cervicornis.</title>
        <authorList>
            <person name="Selwyn J.D."/>
            <person name="Vollmer S.V."/>
        </authorList>
    </citation>
    <scope>NUCLEOTIDE SEQUENCE</scope>
    <source>
        <strain evidence="12">K2</strain>
    </source>
</reference>
<evidence type="ECO:0000256" key="6">
    <source>
        <dbReference type="ARBA" id="ARBA00023136"/>
    </source>
</evidence>
<evidence type="ECO:0000256" key="4">
    <source>
        <dbReference type="ARBA" id="ARBA00022989"/>
    </source>
</evidence>
<evidence type="ECO:0000313" key="12">
    <source>
        <dbReference type="EMBL" id="KAK2573695.1"/>
    </source>
</evidence>
<dbReference type="CDD" id="cd00637">
    <property type="entry name" value="7tm_classA_rhodopsin-like"/>
    <property type="match status" value="1"/>
</dbReference>
<feature type="domain" description="G-protein coupled receptors family 1 profile" evidence="11">
    <location>
        <begin position="33"/>
        <end position="294"/>
    </location>
</feature>
<evidence type="ECO:0000256" key="1">
    <source>
        <dbReference type="ARBA" id="ARBA00004651"/>
    </source>
</evidence>
<evidence type="ECO:0000313" key="13">
    <source>
        <dbReference type="Proteomes" id="UP001249851"/>
    </source>
</evidence>
<comment type="subcellular location">
    <subcellularLocation>
        <location evidence="1">Cell membrane</location>
        <topology evidence="1">Multi-pass membrane protein</topology>
    </subcellularLocation>
</comment>
<name>A0AAD9VH34_ACRCE</name>
<dbReference type="Pfam" id="PF00001">
    <property type="entry name" value="7tm_1"/>
    <property type="match status" value="1"/>
</dbReference>
<dbReference type="SMART" id="SM01381">
    <property type="entry name" value="7TM_GPCR_Srsx"/>
    <property type="match status" value="1"/>
</dbReference>
<dbReference type="PANTHER" id="PTHR24246:SF27">
    <property type="entry name" value="ADENOSINE RECEPTOR, ISOFORM A"/>
    <property type="match status" value="1"/>
</dbReference>
<keyword evidence="8" id="KW-0325">Glycoprotein</keyword>
<keyword evidence="9" id="KW-0807">Transducer</keyword>
<dbReference type="InterPro" id="IPR000276">
    <property type="entry name" value="GPCR_Rhodpsn"/>
</dbReference>
<evidence type="ECO:0000256" key="8">
    <source>
        <dbReference type="ARBA" id="ARBA00023180"/>
    </source>
</evidence>
<gene>
    <name evidence="12" type="ORF">P5673_001381</name>
</gene>
<feature type="transmembrane region" description="Helical" evidence="10">
    <location>
        <begin position="135"/>
        <end position="155"/>
    </location>
</feature>
<keyword evidence="13" id="KW-1185">Reference proteome</keyword>
<sequence>MASSSDCSGEISFFSGLFLGIFNGVSGSAAIIGNTMVLITFFKNQCLRQPSYYLMASLAAMDFLVGLVVNPFYIVLTNFVTWQYREENLLQLESFLDMASSMTIMYTLTCMSIERYIAVIYSLRYRSVVTGKRSLIAIAVVWFFGFSLNALYFVTNNDNLPKMWVTCGIITGIAMTIILACYAKIFSAARAQSRRIAVSERCAQSNSTSTETEEKPDPVVARRAAKEAKRARKAAWRVGVTVGAVMFLSLPVFVVGIIQVVIMGDLCRFRYYNQVWMWSTTLSLISSALDPWIYAMGIKEFRDCFKRTIRDNLLKWVQMLSCRGQVELTNNFQG</sequence>
<organism evidence="12 13">
    <name type="scientific">Acropora cervicornis</name>
    <name type="common">Staghorn coral</name>
    <dbReference type="NCBI Taxonomy" id="6130"/>
    <lineage>
        <taxon>Eukaryota</taxon>
        <taxon>Metazoa</taxon>
        <taxon>Cnidaria</taxon>
        <taxon>Anthozoa</taxon>
        <taxon>Hexacorallia</taxon>
        <taxon>Scleractinia</taxon>
        <taxon>Astrocoeniina</taxon>
        <taxon>Acroporidae</taxon>
        <taxon>Acropora</taxon>
    </lineage>
</organism>
<dbReference type="EMBL" id="JARQWQ010000002">
    <property type="protein sequence ID" value="KAK2573695.1"/>
    <property type="molecule type" value="Genomic_DNA"/>
</dbReference>
<accession>A0AAD9VH34</accession>
<feature type="transmembrane region" description="Helical" evidence="10">
    <location>
        <begin position="63"/>
        <end position="84"/>
    </location>
</feature>
<evidence type="ECO:0000256" key="3">
    <source>
        <dbReference type="ARBA" id="ARBA00022692"/>
    </source>
</evidence>
<protein>
    <submittedName>
        <fullName evidence="12">Trace amine-associated receptor 9</fullName>
    </submittedName>
</protein>
<feature type="transmembrane region" description="Helical" evidence="10">
    <location>
        <begin position="275"/>
        <end position="297"/>
    </location>
</feature>
<evidence type="ECO:0000256" key="2">
    <source>
        <dbReference type="ARBA" id="ARBA00022475"/>
    </source>
</evidence>
<dbReference type="SUPFAM" id="SSF81321">
    <property type="entry name" value="Family A G protein-coupled receptor-like"/>
    <property type="match status" value="1"/>
</dbReference>
<keyword evidence="4 10" id="KW-1133">Transmembrane helix</keyword>
<dbReference type="PANTHER" id="PTHR24246">
    <property type="entry name" value="OLFACTORY RECEPTOR AND ADENOSINE RECEPTOR"/>
    <property type="match status" value="1"/>
</dbReference>
<feature type="transmembrane region" description="Helical" evidence="10">
    <location>
        <begin position="104"/>
        <end position="123"/>
    </location>
</feature>
<dbReference type="AlphaFoldDB" id="A0AAD9VH34"/>
<dbReference type="GO" id="GO:0005886">
    <property type="term" value="C:plasma membrane"/>
    <property type="evidence" value="ECO:0007669"/>
    <property type="project" value="UniProtKB-SubCell"/>
</dbReference>
<evidence type="ECO:0000256" key="5">
    <source>
        <dbReference type="ARBA" id="ARBA00023040"/>
    </source>
</evidence>
<keyword evidence="5" id="KW-0297">G-protein coupled receptor</keyword>
<dbReference type="GO" id="GO:0004930">
    <property type="term" value="F:G protein-coupled receptor activity"/>
    <property type="evidence" value="ECO:0007669"/>
    <property type="project" value="UniProtKB-KW"/>
</dbReference>
<dbReference type="PROSITE" id="PS50262">
    <property type="entry name" value="G_PROTEIN_RECEP_F1_2"/>
    <property type="match status" value="1"/>
</dbReference>
<evidence type="ECO:0000256" key="10">
    <source>
        <dbReference type="SAM" id="Phobius"/>
    </source>
</evidence>
<dbReference type="InterPro" id="IPR017452">
    <property type="entry name" value="GPCR_Rhodpsn_7TM"/>
</dbReference>
<keyword evidence="6 10" id="KW-0472">Membrane</keyword>
<keyword evidence="7 12" id="KW-0675">Receptor</keyword>
<evidence type="ECO:0000259" key="11">
    <source>
        <dbReference type="PROSITE" id="PS50262"/>
    </source>
</evidence>
<feature type="transmembrane region" description="Helical" evidence="10">
    <location>
        <begin position="161"/>
        <end position="185"/>
    </location>
</feature>
<evidence type="ECO:0000256" key="7">
    <source>
        <dbReference type="ARBA" id="ARBA00023170"/>
    </source>
</evidence>
<dbReference type="PRINTS" id="PR00237">
    <property type="entry name" value="GPCRRHODOPSN"/>
</dbReference>
<dbReference type="Proteomes" id="UP001249851">
    <property type="component" value="Unassembled WGS sequence"/>
</dbReference>